<comment type="caution">
    <text evidence="2">The sequence shown here is derived from an EMBL/GenBank/DDBJ whole genome shotgun (WGS) entry which is preliminary data.</text>
</comment>
<name>A0ABT5B312_9BACT</name>
<dbReference type="EMBL" id="JAQNDN010000004">
    <property type="protein sequence ID" value="MDC0668476.1"/>
    <property type="molecule type" value="Genomic_DNA"/>
</dbReference>
<protein>
    <submittedName>
        <fullName evidence="2">MYXO-CTERM sorting domain-containing protein</fullName>
    </submittedName>
</protein>
<keyword evidence="3" id="KW-1185">Reference proteome</keyword>
<evidence type="ECO:0000256" key="1">
    <source>
        <dbReference type="SAM" id="MobiDB-lite"/>
    </source>
</evidence>
<feature type="compositionally biased region" description="Low complexity" evidence="1">
    <location>
        <begin position="329"/>
        <end position="356"/>
    </location>
</feature>
<evidence type="ECO:0000313" key="2">
    <source>
        <dbReference type="EMBL" id="MDC0668476.1"/>
    </source>
</evidence>
<dbReference type="NCBIfam" id="TIGR03901">
    <property type="entry name" value="MYXO-CTERM"/>
    <property type="match status" value="1"/>
</dbReference>
<dbReference type="RefSeq" id="WP_271997636.1">
    <property type="nucleotide sequence ID" value="NZ_JAQNDN010000004.1"/>
</dbReference>
<feature type="compositionally biased region" description="Low complexity" evidence="1">
    <location>
        <begin position="312"/>
        <end position="321"/>
    </location>
</feature>
<organism evidence="2 3">
    <name type="scientific">Nannocystis radixulma</name>
    <dbReference type="NCBI Taxonomy" id="2995305"/>
    <lineage>
        <taxon>Bacteria</taxon>
        <taxon>Pseudomonadati</taxon>
        <taxon>Myxococcota</taxon>
        <taxon>Polyangia</taxon>
        <taxon>Nannocystales</taxon>
        <taxon>Nannocystaceae</taxon>
        <taxon>Nannocystis</taxon>
    </lineage>
</organism>
<gene>
    <name evidence="2" type="ORF">POL58_12040</name>
</gene>
<evidence type="ECO:0000313" key="3">
    <source>
        <dbReference type="Proteomes" id="UP001217838"/>
    </source>
</evidence>
<accession>A0ABT5B312</accession>
<dbReference type="Proteomes" id="UP001217838">
    <property type="component" value="Unassembled WGS sequence"/>
</dbReference>
<feature type="region of interest" description="Disordered" evidence="1">
    <location>
        <begin position="299"/>
        <end position="365"/>
    </location>
</feature>
<dbReference type="InterPro" id="IPR024038">
    <property type="entry name" value="MYXO-CTERM"/>
</dbReference>
<reference evidence="2 3" key="1">
    <citation type="submission" date="2022-11" db="EMBL/GenBank/DDBJ databases">
        <title>Minimal conservation of predation-associated metabolite biosynthetic gene clusters underscores biosynthetic potential of Myxococcota including descriptions for ten novel species: Archangium lansinium sp. nov., Myxococcus landrumus sp. nov., Nannocystis bai.</title>
        <authorList>
            <person name="Ahearne A."/>
            <person name="Stevens C."/>
            <person name="Dowd S."/>
        </authorList>
    </citation>
    <scope>NUCLEOTIDE SEQUENCE [LARGE SCALE GENOMIC DNA]</scope>
    <source>
        <strain evidence="2 3">NCELM</strain>
    </source>
</reference>
<proteinExistence type="predicted"/>
<sequence>MPGAALVTVAVLLLPQTPVNHPRTPVVWPDGTPCMTVVDRSQSTLLHFDYEIPYEDTRVPPPPMEVADSRRHQFAAFCRGHSRQTPLPTWLSWTDVAAADELGLVPDDLGDADVLETSSEWAPCFHRITADDDRRPISFAEAAKGVDWDTASLPVGPYVIEGYTWEPAINVWQVRPGVVHVVDGPGLDVMPAAAVTTRDDFMFADAPLQLEGCARALPGSTLSLWWSIADGGELDWQLASSGTPLMGETFALTFHPPPEAVGENVALRVDVTDPAQRTFAAHPLQLVVVLPAQDDDPGECGSFLGCDDDTTTADSETSPDAGPGSSEAPPTSSDGPMPDGPPDSSESSGPPMEDSGLGSRGCACGVEGAPAPAALGLFALVGLAVRRRRDTRECP</sequence>